<dbReference type="Proteomes" id="UP001198163">
    <property type="component" value="Unassembled WGS sequence"/>
</dbReference>
<feature type="domain" description="Bacterial type II secretion system protein E" evidence="2">
    <location>
        <begin position="95"/>
        <end position="286"/>
    </location>
</feature>
<comment type="similarity">
    <text evidence="1">Belongs to the GSP E family.</text>
</comment>
<evidence type="ECO:0000313" key="4">
    <source>
        <dbReference type="Proteomes" id="UP001198163"/>
    </source>
</evidence>
<sequence>MNADAQKEIRERQLANLYGELESLLPVFENKELTDIFIYGDGSVRAEHFLEGRIDSGIQVNETARYNIIHYLSAMADSSIDTWSNPTLEGILPGYNFRVTAVIPPWVKSPEITFRRPPVKIFSLEEYRDTGRMTDMQYKEVVAAIERKDNILIGGGTGSGKTTFTNACIKKMSEFTPHDRFLIIEDTPELQCHAEDLTQLYIRKDQAALAVRFALRWFPKRIIFGELRSGDVARELLECWNTGHPGNVTTIHADSAQSMLTRFRGMLSEVITGTLPDVSETIQVCVHLKRKAGFGPMVEEVLHTRQIAKLLDTIEKQRSSEAFVMSEYNDYLHATLNAE</sequence>
<dbReference type="AlphaFoldDB" id="A0AAE3JIU2"/>
<protein>
    <submittedName>
        <fullName evidence="3">Flp pilus assembly complex ATPase component TadA</fullName>
    </submittedName>
</protein>
<evidence type="ECO:0000259" key="2">
    <source>
        <dbReference type="Pfam" id="PF00437"/>
    </source>
</evidence>
<dbReference type="PANTHER" id="PTHR30486:SF6">
    <property type="entry name" value="TYPE IV PILUS RETRACTATION ATPASE PILT"/>
    <property type="match status" value="1"/>
</dbReference>
<gene>
    <name evidence="3" type="primary">tadA</name>
    <name evidence="3" type="ORF">K7J14_02305</name>
</gene>
<name>A0AAE3JIU2_9SPIR</name>
<evidence type="ECO:0000313" key="3">
    <source>
        <dbReference type="EMBL" id="MCD1653530.1"/>
    </source>
</evidence>
<keyword evidence="4" id="KW-1185">Reference proteome</keyword>
<dbReference type="Gene3D" id="3.30.450.90">
    <property type="match status" value="1"/>
</dbReference>
<dbReference type="InterPro" id="IPR050921">
    <property type="entry name" value="T4SS_GSP_E_ATPase"/>
</dbReference>
<evidence type="ECO:0000256" key="1">
    <source>
        <dbReference type="ARBA" id="ARBA00006611"/>
    </source>
</evidence>
<organism evidence="3 4">
    <name type="scientific">Teretinema zuelzerae</name>
    <dbReference type="NCBI Taxonomy" id="156"/>
    <lineage>
        <taxon>Bacteria</taxon>
        <taxon>Pseudomonadati</taxon>
        <taxon>Spirochaetota</taxon>
        <taxon>Spirochaetia</taxon>
        <taxon>Spirochaetales</taxon>
        <taxon>Treponemataceae</taxon>
        <taxon>Teretinema</taxon>
    </lineage>
</organism>
<dbReference type="Gene3D" id="3.40.50.300">
    <property type="entry name" value="P-loop containing nucleotide triphosphate hydrolases"/>
    <property type="match status" value="1"/>
</dbReference>
<dbReference type="InterPro" id="IPR027417">
    <property type="entry name" value="P-loop_NTPase"/>
</dbReference>
<dbReference type="GO" id="GO:0016887">
    <property type="term" value="F:ATP hydrolysis activity"/>
    <property type="evidence" value="ECO:0007669"/>
    <property type="project" value="InterPro"/>
</dbReference>
<dbReference type="PANTHER" id="PTHR30486">
    <property type="entry name" value="TWITCHING MOTILITY PROTEIN PILT"/>
    <property type="match status" value="1"/>
</dbReference>
<proteinExistence type="inferred from homology"/>
<dbReference type="InterPro" id="IPR001482">
    <property type="entry name" value="T2SS/T4SS_dom"/>
</dbReference>
<dbReference type="Pfam" id="PF00437">
    <property type="entry name" value="T2SSE"/>
    <property type="match status" value="1"/>
</dbReference>
<dbReference type="SUPFAM" id="SSF52540">
    <property type="entry name" value="P-loop containing nucleoside triphosphate hydrolases"/>
    <property type="match status" value="1"/>
</dbReference>
<dbReference type="EMBL" id="JAINWA010000001">
    <property type="protein sequence ID" value="MCD1653530.1"/>
    <property type="molecule type" value="Genomic_DNA"/>
</dbReference>
<dbReference type="RefSeq" id="WP_230752601.1">
    <property type="nucleotide sequence ID" value="NZ_JAINWA010000001.1"/>
</dbReference>
<comment type="caution">
    <text evidence="3">The sequence shown here is derived from an EMBL/GenBank/DDBJ whole genome shotgun (WGS) entry which is preliminary data.</text>
</comment>
<accession>A0AAE3JIU2</accession>
<reference evidence="3" key="1">
    <citation type="submission" date="2021-08" db="EMBL/GenBank/DDBJ databases">
        <title>Comparative analyses of Brucepasteria parasyntrophica and Teretinema zuelzerae.</title>
        <authorList>
            <person name="Song Y."/>
            <person name="Brune A."/>
        </authorList>
    </citation>
    <scope>NUCLEOTIDE SEQUENCE</scope>
    <source>
        <strain evidence="3">DSM 1903</strain>
    </source>
</reference>